<name>A0A084GNN1_METID</name>
<evidence type="ECO:0008006" key="3">
    <source>
        <dbReference type="Google" id="ProtNLM"/>
    </source>
</evidence>
<dbReference type="OrthoDB" id="2971906at2"/>
<accession>A0A084GNN1</accession>
<reference evidence="1 2" key="1">
    <citation type="journal article" date="2005" name="Int. J. Syst. Evol. Microbiol.">
        <title>Bacillus cibi sp. nov., isolated from jeotgal, a traditional Korean fermented seafood.</title>
        <authorList>
            <person name="Yoon J.H."/>
            <person name="Lee C.H."/>
            <person name="Oh T.K."/>
        </authorList>
    </citation>
    <scope>NUCLEOTIDE SEQUENCE [LARGE SCALE GENOMIC DNA]</scope>
    <source>
        <strain evidence="1 2">DSM 16189</strain>
    </source>
</reference>
<dbReference type="Proteomes" id="UP000028549">
    <property type="component" value="Unassembled WGS sequence"/>
</dbReference>
<comment type="caution">
    <text evidence="1">The sequence shown here is derived from an EMBL/GenBank/DDBJ whole genome shotgun (WGS) entry which is preliminary data.</text>
</comment>
<organism evidence="1 2">
    <name type="scientific">Metabacillus indicus</name>
    <name type="common">Bacillus indicus</name>
    <dbReference type="NCBI Taxonomy" id="246786"/>
    <lineage>
        <taxon>Bacteria</taxon>
        <taxon>Bacillati</taxon>
        <taxon>Bacillota</taxon>
        <taxon>Bacilli</taxon>
        <taxon>Bacillales</taxon>
        <taxon>Bacillaceae</taxon>
        <taxon>Metabacillus</taxon>
    </lineage>
</organism>
<proteinExistence type="predicted"/>
<evidence type="ECO:0000313" key="2">
    <source>
        <dbReference type="Proteomes" id="UP000028549"/>
    </source>
</evidence>
<protein>
    <recommendedName>
        <fullName evidence="3">PemK-like protein</fullName>
    </recommendedName>
</protein>
<dbReference type="Gene3D" id="2.30.30.110">
    <property type="match status" value="1"/>
</dbReference>
<gene>
    <name evidence="1" type="ORF">GS18_0216125</name>
</gene>
<dbReference type="AlphaFoldDB" id="A0A084GNN1"/>
<dbReference type="SUPFAM" id="SSF50118">
    <property type="entry name" value="Cell growth inhibitor/plasmid maintenance toxic component"/>
    <property type="match status" value="1"/>
</dbReference>
<evidence type="ECO:0000313" key="1">
    <source>
        <dbReference type="EMBL" id="KEZ48943.1"/>
    </source>
</evidence>
<sequence>MKPGEIYDIVFPFDPPDHGYKLRPALILKVDNGQALAVAIKITGTGPKPQFPHRIPITFWNYANLSKMSYAQIDSQTLLNIQHLPAFRGNMHPSDFNRVLTSYLMLHSK</sequence>
<dbReference type="EMBL" id="JNVC02000013">
    <property type="protein sequence ID" value="KEZ48943.1"/>
    <property type="molecule type" value="Genomic_DNA"/>
</dbReference>
<keyword evidence="2" id="KW-1185">Reference proteome</keyword>
<dbReference type="InterPro" id="IPR011067">
    <property type="entry name" value="Plasmid_toxin/cell-grow_inhib"/>
</dbReference>